<evidence type="ECO:0000313" key="2">
    <source>
        <dbReference type="EMBL" id="MQY09287.1"/>
    </source>
</evidence>
<feature type="region of interest" description="Disordered" evidence="1">
    <location>
        <begin position="1"/>
        <end position="26"/>
    </location>
</feature>
<protein>
    <submittedName>
        <fullName evidence="2">Uncharacterized protein</fullName>
    </submittedName>
</protein>
<comment type="caution">
    <text evidence="2">The sequence shown here is derived from an EMBL/GenBank/DDBJ whole genome shotgun (WGS) entry which is preliminary data.</text>
</comment>
<evidence type="ECO:0000256" key="1">
    <source>
        <dbReference type="SAM" id="MobiDB-lite"/>
    </source>
</evidence>
<dbReference type="EMBL" id="WEGH01000006">
    <property type="protein sequence ID" value="MQY09287.1"/>
    <property type="molecule type" value="Genomic_DNA"/>
</dbReference>
<proteinExistence type="predicted"/>
<feature type="compositionally biased region" description="Basic and acidic residues" evidence="1">
    <location>
        <begin position="13"/>
        <end position="24"/>
    </location>
</feature>
<sequence length="75" mass="8376">MAKNLASISMAHFKLERDPGEPKSRERKKLCGHIAGWMVDEDRPLALPLESRGEPLRFPEGPKAFVDACLTADRS</sequence>
<gene>
    <name evidence="2" type="ORF">ACRB68_74060</name>
</gene>
<reference evidence="2 3" key="1">
    <citation type="submission" date="2019-10" db="EMBL/GenBank/DDBJ databases">
        <title>Actinomadura rubteroloni sp. nov. and Actinomadura macrotermitis sp. nov., isolated from the gut of fungus growing-termite Macrotermes natalensis.</title>
        <authorList>
            <person name="Benndorf R."/>
            <person name="Martin K."/>
            <person name="Kuefner M."/>
            <person name="De Beer W."/>
            <person name="Kaster A.-K."/>
            <person name="Vollmers J."/>
            <person name="Poulsen M."/>
            <person name="Beemelmanns C."/>
        </authorList>
    </citation>
    <scope>NUCLEOTIDE SEQUENCE [LARGE SCALE GENOMIC DNA]</scope>
    <source>
        <strain evidence="2 3">RB68</strain>
    </source>
</reference>
<name>A0A7K0C744_9ACTN</name>
<dbReference type="Proteomes" id="UP000487268">
    <property type="component" value="Unassembled WGS sequence"/>
</dbReference>
<accession>A0A7K0C744</accession>
<organism evidence="2 3">
    <name type="scientific">Actinomadura macrotermitis</name>
    <dbReference type="NCBI Taxonomy" id="2585200"/>
    <lineage>
        <taxon>Bacteria</taxon>
        <taxon>Bacillati</taxon>
        <taxon>Actinomycetota</taxon>
        <taxon>Actinomycetes</taxon>
        <taxon>Streptosporangiales</taxon>
        <taxon>Thermomonosporaceae</taxon>
        <taxon>Actinomadura</taxon>
    </lineage>
</organism>
<keyword evidence="3" id="KW-1185">Reference proteome</keyword>
<evidence type="ECO:0000313" key="3">
    <source>
        <dbReference type="Proteomes" id="UP000487268"/>
    </source>
</evidence>
<dbReference type="AlphaFoldDB" id="A0A7K0C744"/>